<evidence type="ECO:0000313" key="4">
    <source>
        <dbReference type="EMBL" id="SFN24206.1"/>
    </source>
</evidence>
<dbReference type="SUPFAM" id="SSF46785">
    <property type="entry name" value="Winged helix' DNA-binding domain"/>
    <property type="match status" value="1"/>
</dbReference>
<evidence type="ECO:0000259" key="2">
    <source>
        <dbReference type="PROSITE" id="PS50995"/>
    </source>
</evidence>
<gene>
    <name evidence="3" type="ORF">ATL45_2786</name>
    <name evidence="4" type="ORF">SAMN05421805_103402</name>
</gene>
<dbReference type="Pfam" id="PF01047">
    <property type="entry name" value="MarR"/>
    <property type="match status" value="1"/>
</dbReference>
<dbReference type="Proteomes" id="UP000270697">
    <property type="component" value="Unassembled WGS sequence"/>
</dbReference>
<dbReference type="InterPro" id="IPR000835">
    <property type="entry name" value="HTH_MarR-typ"/>
</dbReference>
<protein>
    <submittedName>
        <fullName evidence="3">DNA-binding MarR family transcriptional regulator</fullName>
    </submittedName>
    <submittedName>
        <fullName evidence="4">DNA-binding transcriptional regulator, MarR family</fullName>
    </submittedName>
</protein>
<organism evidence="4 5">
    <name type="scientific">Saccharopolyspora antimicrobica</name>
    <dbReference type="NCBI Taxonomy" id="455193"/>
    <lineage>
        <taxon>Bacteria</taxon>
        <taxon>Bacillati</taxon>
        <taxon>Actinomycetota</taxon>
        <taxon>Actinomycetes</taxon>
        <taxon>Pseudonocardiales</taxon>
        <taxon>Pseudonocardiaceae</taxon>
        <taxon>Saccharopolyspora</taxon>
    </lineage>
</organism>
<dbReference type="PANTHER" id="PTHR33164">
    <property type="entry name" value="TRANSCRIPTIONAL REGULATOR, MARR FAMILY"/>
    <property type="match status" value="1"/>
</dbReference>
<sequence length="179" mass="19475">MGTGERHERAALAAEITGPLSRRYSTATVLCHHALAERLGLGPTDLKCLDLLHERAPMTASELAAITGLTTGATTGVVARLERSELLVREPHPHDRRKQVLRPTSKAVREVQAVFDSLPVATDALVEGFDAHQLTAISEFLTRVTDFAYQRGALLRAQALPSGGRRATTSPEHDPEEQR</sequence>
<proteinExistence type="predicted"/>
<dbReference type="EMBL" id="RBXX01000002">
    <property type="protein sequence ID" value="RKT84471.1"/>
    <property type="molecule type" value="Genomic_DNA"/>
</dbReference>
<feature type="domain" description="HTH marR-type" evidence="2">
    <location>
        <begin position="1"/>
        <end position="146"/>
    </location>
</feature>
<feature type="region of interest" description="Disordered" evidence="1">
    <location>
        <begin position="160"/>
        <end position="179"/>
    </location>
</feature>
<dbReference type="PANTHER" id="PTHR33164:SF106">
    <property type="entry name" value="TRANSCRIPTIONAL REGULATORY PROTEIN"/>
    <property type="match status" value="1"/>
</dbReference>
<dbReference type="Gene3D" id="1.10.10.10">
    <property type="entry name" value="Winged helix-like DNA-binding domain superfamily/Winged helix DNA-binding domain"/>
    <property type="match status" value="1"/>
</dbReference>
<dbReference type="RefSeq" id="WP_093150957.1">
    <property type="nucleotide sequence ID" value="NZ_FOUP01000003.1"/>
</dbReference>
<dbReference type="InterPro" id="IPR039422">
    <property type="entry name" value="MarR/SlyA-like"/>
</dbReference>
<reference evidence="4 5" key="1">
    <citation type="submission" date="2016-10" db="EMBL/GenBank/DDBJ databases">
        <authorList>
            <person name="de Groot N.N."/>
        </authorList>
    </citation>
    <scope>NUCLEOTIDE SEQUENCE [LARGE SCALE GENOMIC DNA]</scope>
    <source>
        <strain evidence="4 5">CPCC 201259</strain>
    </source>
</reference>
<evidence type="ECO:0000256" key="1">
    <source>
        <dbReference type="SAM" id="MobiDB-lite"/>
    </source>
</evidence>
<dbReference type="GO" id="GO:0003700">
    <property type="term" value="F:DNA-binding transcription factor activity"/>
    <property type="evidence" value="ECO:0007669"/>
    <property type="project" value="InterPro"/>
</dbReference>
<evidence type="ECO:0000313" key="5">
    <source>
        <dbReference type="Proteomes" id="UP000199398"/>
    </source>
</evidence>
<dbReference type="OrthoDB" id="8129006at2"/>
<accession>A0A1I4XFB2</accession>
<dbReference type="GO" id="GO:0006950">
    <property type="term" value="P:response to stress"/>
    <property type="evidence" value="ECO:0007669"/>
    <property type="project" value="TreeGrafter"/>
</dbReference>
<dbReference type="STRING" id="455193.SAMN05421805_103402"/>
<name>A0A1I4XFB2_9PSEU</name>
<dbReference type="AlphaFoldDB" id="A0A1I4XFB2"/>
<dbReference type="InterPro" id="IPR036390">
    <property type="entry name" value="WH_DNA-bd_sf"/>
</dbReference>
<keyword evidence="4" id="KW-0238">DNA-binding</keyword>
<evidence type="ECO:0000313" key="6">
    <source>
        <dbReference type="Proteomes" id="UP000270697"/>
    </source>
</evidence>
<dbReference type="SMART" id="SM00347">
    <property type="entry name" value="HTH_MARR"/>
    <property type="match status" value="1"/>
</dbReference>
<keyword evidence="6" id="KW-1185">Reference proteome</keyword>
<dbReference type="PROSITE" id="PS50995">
    <property type="entry name" value="HTH_MARR_2"/>
    <property type="match status" value="1"/>
</dbReference>
<evidence type="ECO:0000313" key="3">
    <source>
        <dbReference type="EMBL" id="RKT84471.1"/>
    </source>
</evidence>
<dbReference type="Proteomes" id="UP000199398">
    <property type="component" value="Unassembled WGS sequence"/>
</dbReference>
<reference evidence="3 6" key="2">
    <citation type="submission" date="2018-10" db="EMBL/GenBank/DDBJ databases">
        <title>Sequencing the genomes of 1000 actinobacteria strains.</title>
        <authorList>
            <person name="Klenk H.-P."/>
        </authorList>
    </citation>
    <scope>NUCLEOTIDE SEQUENCE [LARGE SCALE GENOMIC DNA]</scope>
    <source>
        <strain evidence="3 6">DSM 45119</strain>
    </source>
</reference>
<dbReference type="InterPro" id="IPR036388">
    <property type="entry name" value="WH-like_DNA-bd_sf"/>
</dbReference>
<dbReference type="EMBL" id="FOUP01000003">
    <property type="protein sequence ID" value="SFN24206.1"/>
    <property type="molecule type" value="Genomic_DNA"/>
</dbReference>
<dbReference type="GO" id="GO:0003677">
    <property type="term" value="F:DNA binding"/>
    <property type="evidence" value="ECO:0007669"/>
    <property type="project" value="UniProtKB-KW"/>
</dbReference>